<dbReference type="RefSeq" id="WP_132036401.1">
    <property type="nucleotide sequence ID" value="NZ_QWDN01000005.1"/>
</dbReference>
<dbReference type="GO" id="GO:0016740">
    <property type="term" value="F:transferase activity"/>
    <property type="evidence" value="ECO:0007669"/>
    <property type="project" value="UniProtKB-KW"/>
</dbReference>
<dbReference type="Proteomes" id="UP000298340">
    <property type="component" value="Unassembled WGS sequence"/>
</dbReference>
<dbReference type="Proteomes" id="UP000295270">
    <property type="component" value="Unassembled WGS sequence"/>
</dbReference>
<evidence type="ECO:0000313" key="4">
    <source>
        <dbReference type="Proteomes" id="UP000295270"/>
    </source>
</evidence>
<dbReference type="OrthoDB" id="9771846at2"/>
<proteinExistence type="predicted"/>
<reference evidence="3 5" key="2">
    <citation type="journal article" date="2018" name="Syst. Appl. Microbiol.">
        <title>Flavobacterium circumlabens sp. nov. and Flavobacterium cupreum sp. nov., two psychrotrophic species isolated from Antarctic environmental samples.</title>
        <authorList>
            <person name="Kralova S."/>
            <person name="Busse H.J."/>
            <person name="Svec P."/>
            <person name="Maslanova I."/>
            <person name="Stankova E."/>
            <person name="Bartak M."/>
            <person name="Sedlacek I."/>
        </authorList>
    </citation>
    <scope>NUCLEOTIDE SEQUENCE [LARGE SCALE GENOMIC DNA]</scope>
    <source>
        <strain evidence="3 5">CCM 8828</strain>
    </source>
</reference>
<accession>A0A4Y7UAV9</accession>
<dbReference type="CDD" id="cd04186">
    <property type="entry name" value="GT_2_like_c"/>
    <property type="match status" value="1"/>
</dbReference>
<evidence type="ECO:0000313" key="5">
    <source>
        <dbReference type="Proteomes" id="UP000298340"/>
    </source>
</evidence>
<protein>
    <submittedName>
        <fullName evidence="2">GT2 family glycosyltransferase</fullName>
    </submittedName>
    <submittedName>
        <fullName evidence="3">Glycosyltransferase family 2 protein</fullName>
    </submittedName>
</protein>
<reference evidence="2 4" key="1">
    <citation type="journal article" date="2015" name="Stand. Genomic Sci.">
        <title>Genomic Encyclopedia of Bacterial and Archaeal Type Strains, Phase III: the genomes of soil and plant-associated and newly described type strains.</title>
        <authorList>
            <person name="Whitman W.B."/>
            <person name="Woyke T."/>
            <person name="Klenk H.P."/>
            <person name="Zhou Y."/>
            <person name="Lilburn T.G."/>
            <person name="Beck B.J."/>
            <person name="De Vos P."/>
            <person name="Vandamme P."/>
            <person name="Eisen J.A."/>
            <person name="Garrity G."/>
            <person name="Hugenholtz P."/>
            <person name="Kyrpides N.C."/>
        </authorList>
    </citation>
    <scope>NUCLEOTIDE SEQUENCE [LARGE SCALE GENOMIC DNA]</scope>
    <source>
        <strain evidence="2 4">P5626</strain>
    </source>
</reference>
<dbReference type="InterPro" id="IPR029044">
    <property type="entry name" value="Nucleotide-diphossugar_trans"/>
</dbReference>
<organism evidence="3 5">
    <name type="scientific">Flavobacterium circumlabens</name>
    <dbReference type="NCBI Taxonomy" id="2133765"/>
    <lineage>
        <taxon>Bacteria</taxon>
        <taxon>Pseudomonadati</taxon>
        <taxon>Bacteroidota</taxon>
        <taxon>Flavobacteriia</taxon>
        <taxon>Flavobacteriales</taxon>
        <taxon>Flavobacteriaceae</taxon>
        <taxon>Flavobacterium</taxon>
    </lineage>
</organism>
<dbReference type="EMBL" id="SLWA01000005">
    <property type="protein sequence ID" value="TCN56390.1"/>
    <property type="molecule type" value="Genomic_DNA"/>
</dbReference>
<dbReference type="PANTHER" id="PTHR43179">
    <property type="entry name" value="RHAMNOSYLTRANSFERASE WBBL"/>
    <property type="match status" value="1"/>
</dbReference>
<sequence length="307" mass="35365">MKTSVVIVTFNGMKWIENCLESILGNTELPEIIIVDNCSSDNTVEFLKNTYFQKIKLIESKENLGFGRANNLGIAKAFELNSDFIFLLNQDTVIEKDTIEKLLAISLKNPDYGIISPIHSNGDNSSLDLSFLYYINQQCSALISDFVLDKKRKELYPVEMINAAAWFLPVKTFEIVGGFDPLFFLYGEDDNFCQRVLYHNLKIGITTATIIKHDSGNNFKVDFPKGSKNYYNKFLNRIKVKFANVNSEDFRKINTLKRHFLKEALLSLLKFKFDEFTIYKTKYKLIDKKSLEASVLKNRQTGKKYLV</sequence>
<gene>
    <name evidence="3" type="ORF">D0809_14745</name>
    <name evidence="2" type="ORF">EV142_105166</name>
</gene>
<comment type="caution">
    <text evidence="3">The sequence shown here is derived from an EMBL/GenBank/DDBJ whole genome shotgun (WGS) entry which is preliminary data.</text>
</comment>
<dbReference type="Gene3D" id="3.90.550.10">
    <property type="entry name" value="Spore Coat Polysaccharide Biosynthesis Protein SpsA, Chain A"/>
    <property type="match status" value="1"/>
</dbReference>
<dbReference type="Pfam" id="PF00535">
    <property type="entry name" value="Glycos_transf_2"/>
    <property type="match status" value="1"/>
</dbReference>
<feature type="domain" description="Glycosyltransferase 2-like" evidence="1">
    <location>
        <begin position="4"/>
        <end position="125"/>
    </location>
</feature>
<dbReference type="InterPro" id="IPR001173">
    <property type="entry name" value="Glyco_trans_2-like"/>
</dbReference>
<dbReference type="SUPFAM" id="SSF53448">
    <property type="entry name" value="Nucleotide-diphospho-sugar transferases"/>
    <property type="match status" value="1"/>
</dbReference>
<keyword evidence="3" id="KW-0808">Transferase</keyword>
<keyword evidence="4" id="KW-1185">Reference proteome</keyword>
<dbReference type="EMBL" id="QWDN01000005">
    <property type="protein sequence ID" value="TEB43424.1"/>
    <property type="molecule type" value="Genomic_DNA"/>
</dbReference>
<evidence type="ECO:0000259" key="1">
    <source>
        <dbReference type="Pfam" id="PF00535"/>
    </source>
</evidence>
<reference evidence="2" key="3">
    <citation type="submission" date="2019-03" db="EMBL/GenBank/DDBJ databases">
        <authorList>
            <person name="Whitman W."/>
            <person name="Huntemann M."/>
            <person name="Clum A."/>
            <person name="Pillay M."/>
            <person name="Palaniappan K."/>
            <person name="Varghese N."/>
            <person name="Mikhailova N."/>
            <person name="Stamatis D."/>
            <person name="Reddy T."/>
            <person name="Daum C."/>
            <person name="Shapiro N."/>
            <person name="Ivanova N."/>
            <person name="Kyrpides N."/>
            <person name="Woyke T."/>
        </authorList>
    </citation>
    <scope>NUCLEOTIDE SEQUENCE</scope>
    <source>
        <strain evidence="2">P5626</strain>
    </source>
</reference>
<dbReference type="AlphaFoldDB" id="A0A4Y7UAV9"/>
<name>A0A4Y7UAV9_9FLAO</name>
<evidence type="ECO:0000313" key="2">
    <source>
        <dbReference type="EMBL" id="TCN56390.1"/>
    </source>
</evidence>
<evidence type="ECO:0000313" key="3">
    <source>
        <dbReference type="EMBL" id="TEB43424.1"/>
    </source>
</evidence>
<dbReference type="PANTHER" id="PTHR43179:SF7">
    <property type="entry name" value="RHAMNOSYLTRANSFERASE WBBL"/>
    <property type="match status" value="1"/>
</dbReference>